<dbReference type="RefSeq" id="WP_008317727.1">
    <property type="nucleotide sequence ID" value="NZ_AOLN01000004.1"/>
</dbReference>
<feature type="region of interest" description="Disordered" evidence="1">
    <location>
        <begin position="1"/>
        <end position="22"/>
    </location>
</feature>
<reference evidence="3 4" key="1">
    <citation type="journal article" date="2014" name="PLoS Genet.">
        <title>Phylogenetically driven sequencing of extremely halophilic archaea reveals strategies for static and dynamic osmo-response.</title>
        <authorList>
            <person name="Becker E.A."/>
            <person name="Seitzer P.M."/>
            <person name="Tritt A."/>
            <person name="Larsen D."/>
            <person name="Krusor M."/>
            <person name="Yao A.I."/>
            <person name="Wu D."/>
            <person name="Madern D."/>
            <person name="Eisen J.A."/>
            <person name="Darling A.E."/>
            <person name="Facciotti M.T."/>
        </authorList>
    </citation>
    <scope>NUCLEOTIDE SEQUENCE [LARGE SCALE GENOMIC DNA]</scope>
    <source>
        <strain evidence="3 4">ATCC BAA-1512</strain>
    </source>
</reference>
<dbReference type="SMART" id="SM00260">
    <property type="entry name" value="CheW"/>
    <property type="match status" value="1"/>
</dbReference>
<accession>M0IR67</accession>
<dbReference type="GO" id="GO:0007165">
    <property type="term" value="P:signal transduction"/>
    <property type="evidence" value="ECO:0007669"/>
    <property type="project" value="InterPro"/>
</dbReference>
<protein>
    <submittedName>
        <fullName evidence="3">Chemotaxis protein CheW</fullName>
    </submittedName>
</protein>
<evidence type="ECO:0000259" key="2">
    <source>
        <dbReference type="PROSITE" id="PS50851"/>
    </source>
</evidence>
<dbReference type="STRING" id="662479.C440_01888"/>
<dbReference type="AlphaFoldDB" id="M0IR67"/>
<dbReference type="GO" id="GO:0006935">
    <property type="term" value="P:chemotaxis"/>
    <property type="evidence" value="ECO:0007669"/>
    <property type="project" value="InterPro"/>
</dbReference>
<dbReference type="PANTHER" id="PTHR22617">
    <property type="entry name" value="CHEMOTAXIS SENSOR HISTIDINE KINASE-RELATED"/>
    <property type="match status" value="1"/>
</dbReference>
<proteinExistence type="predicted"/>
<keyword evidence="4" id="KW-1185">Reference proteome</keyword>
<sequence>MSLGDNAEADADADAQSISDEPTQVLEFEIGDERYCVVLDSVTEIIDRQPVRSLPDVPPHVVGAMDYRGVTTTLVDTARLLGVGSNPDAPRVIVFDAADEEATVYGWLVDEVDRVTDVDPDTVDDAPFGDDRTRGIVRSDDGLVVWVDPPTTD</sequence>
<evidence type="ECO:0000313" key="4">
    <source>
        <dbReference type="Proteomes" id="UP000011550"/>
    </source>
</evidence>
<dbReference type="SUPFAM" id="SSF50341">
    <property type="entry name" value="CheW-like"/>
    <property type="match status" value="1"/>
</dbReference>
<evidence type="ECO:0000256" key="1">
    <source>
        <dbReference type="SAM" id="MobiDB-lite"/>
    </source>
</evidence>
<dbReference type="Gene3D" id="2.40.50.180">
    <property type="entry name" value="CheA-289, Domain 4"/>
    <property type="match status" value="1"/>
</dbReference>
<feature type="domain" description="CheW-like" evidence="2">
    <location>
        <begin position="22"/>
        <end position="153"/>
    </location>
</feature>
<dbReference type="InterPro" id="IPR039315">
    <property type="entry name" value="CheW"/>
</dbReference>
<gene>
    <name evidence="3" type="ORF">C440_01888</name>
</gene>
<dbReference type="PANTHER" id="PTHR22617:SF23">
    <property type="entry name" value="CHEMOTAXIS PROTEIN CHEW"/>
    <property type="match status" value="1"/>
</dbReference>
<dbReference type="PATRIC" id="fig|662479.7.peg.390"/>
<dbReference type="OrthoDB" id="115049at2157"/>
<dbReference type="PROSITE" id="PS50851">
    <property type="entry name" value="CHEW"/>
    <property type="match status" value="1"/>
</dbReference>
<dbReference type="Proteomes" id="UP000011550">
    <property type="component" value="Unassembled WGS sequence"/>
</dbReference>
<evidence type="ECO:0000313" key="3">
    <source>
        <dbReference type="EMBL" id="ELZ97959.1"/>
    </source>
</evidence>
<dbReference type="Pfam" id="PF01584">
    <property type="entry name" value="CheW"/>
    <property type="match status" value="1"/>
</dbReference>
<organism evidence="3 4">
    <name type="scientific">Haloferax mucosum ATCC BAA-1512</name>
    <dbReference type="NCBI Taxonomy" id="662479"/>
    <lineage>
        <taxon>Archaea</taxon>
        <taxon>Methanobacteriati</taxon>
        <taxon>Methanobacteriota</taxon>
        <taxon>Stenosarchaea group</taxon>
        <taxon>Halobacteria</taxon>
        <taxon>Halobacteriales</taxon>
        <taxon>Haloferacaceae</taxon>
        <taxon>Haloferax</taxon>
    </lineage>
</organism>
<dbReference type="GO" id="GO:0005829">
    <property type="term" value="C:cytosol"/>
    <property type="evidence" value="ECO:0007669"/>
    <property type="project" value="TreeGrafter"/>
</dbReference>
<dbReference type="EMBL" id="AOLN01000004">
    <property type="protein sequence ID" value="ELZ97959.1"/>
    <property type="molecule type" value="Genomic_DNA"/>
</dbReference>
<dbReference type="InterPro" id="IPR002545">
    <property type="entry name" value="CheW-lke_dom"/>
</dbReference>
<name>M0IR67_9EURY</name>
<dbReference type="Gene3D" id="2.30.30.40">
    <property type="entry name" value="SH3 Domains"/>
    <property type="match status" value="1"/>
</dbReference>
<comment type="caution">
    <text evidence="3">The sequence shown here is derived from an EMBL/GenBank/DDBJ whole genome shotgun (WGS) entry which is preliminary data.</text>
</comment>
<dbReference type="InterPro" id="IPR036061">
    <property type="entry name" value="CheW-like_dom_sf"/>
</dbReference>